<dbReference type="STRING" id="91928.A0A0D1ZJY9"/>
<feature type="compositionally biased region" description="Basic and acidic residues" evidence="1">
    <location>
        <begin position="7"/>
        <end position="21"/>
    </location>
</feature>
<dbReference type="EMBL" id="KN847497">
    <property type="protein sequence ID" value="KIW13137.1"/>
    <property type="molecule type" value="Genomic_DNA"/>
</dbReference>
<feature type="compositionally biased region" description="Basic and acidic residues" evidence="1">
    <location>
        <begin position="36"/>
        <end position="49"/>
    </location>
</feature>
<feature type="compositionally biased region" description="Basic and acidic residues" evidence="1">
    <location>
        <begin position="272"/>
        <end position="287"/>
    </location>
</feature>
<organism evidence="2 3">
    <name type="scientific">Exophiala spinifera</name>
    <dbReference type="NCBI Taxonomy" id="91928"/>
    <lineage>
        <taxon>Eukaryota</taxon>
        <taxon>Fungi</taxon>
        <taxon>Dikarya</taxon>
        <taxon>Ascomycota</taxon>
        <taxon>Pezizomycotina</taxon>
        <taxon>Eurotiomycetes</taxon>
        <taxon>Chaetothyriomycetidae</taxon>
        <taxon>Chaetothyriales</taxon>
        <taxon>Herpotrichiellaceae</taxon>
        <taxon>Exophiala</taxon>
    </lineage>
</organism>
<keyword evidence="3" id="KW-1185">Reference proteome</keyword>
<evidence type="ECO:0000313" key="2">
    <source>
        <dbReference type="EMBL" id="KIW13137.1"/>
    </source>
</evidence>
<feature type="compositionally biased region" description="Low complexity" evidence="1">
    <location>
        <begin position="239"/>
        <end position="262"/>
    </location>
</feature>
<dbReference type="Proteomes" id="UP000053328">
    <property type="component" value="Unassembled WGS sequence"/>
</dbReference>
<feature type="compositionally biased region" description="Basic and acidic residues" evidence="1">
    <location>
        <begin position="165"/>
        <end position="177"/>
    </location>
</feature>
<feature type="compositionally biased region" description="Polar residues" evidence="1">
    <location>
        <begin position="88"/>
        <end position="101"/>
    </location>
</feature>
<feature type="compositionally biased region" description="Polar residues" evidence="1">
    <location>
        <begin position="22"/>
        <end position="33"/>
    </location>
</feature>
<feature type="compositionally biased region" description="Gly residues" evidence="1">
    <location>
        <begin position="134"/>
        <end position="154"/>
    </location>
</feature>
<feature type="region of interest" description="Disordered" evidence="1">
    <location>
        <begin position="1"/>
        <end position="287"/>
    </location>
</feature>
<gene>
    <name evidence="2" type="ORF">PV08_08324</name>
</gene>
<evidence type="ECO:0008006" key="4">
    <source>
        <dbReference type="Google" id="ProtNLM"/>
    </source>
</evidence>
<name>A0A0D1ZJY9_9EURO</name>
<sequence>MSGLINKAKEALAGNHHDDPRSSNAGPHSSNVANKVDPRVDSDFDHRNDPTSNVGGRGHTQTTGYGAGAGAGASAGYGGANTGYNTAPTTTAGNNIHSSHLANKADPRVDSDFDHRANPTSSVGGYGTSQTSAGYGGQHGHGTTGAAGATGTGGTVHSSNLANKLDPRVDSDRDHRANPTSSVGGYGNSQTTSGYGHSNHNGAGGYGAAPTSGYGQQGHGAGVHDTVTTGGAGYGGHNTGVPANSGYTGTSSTAAGHSGASTHPPHSSDLLNKVDPRVKVDKEGRPL</sequence>
<protein>
    <recommendedName>
        <fullName evidence="4">Cell surface protein</fullName>
    </recommendedName>
</protein>
<evidence type="ECO:0000256" key="1">
    <source>
        <dbReference type="SAM" id="MobiDB-lite"/>
    </source>
</evidence>
<reference evidence="2 3" key="1">
    <citation type="submission" date="2015-01" db="EMBL/GenBank/DDBJ databases">
        <title>The Genome Sequence of Exophiala spinifera CBS89968.</title>
        <authorList>
            <consortium name="The Broad Institute Genomics Platform"/>
            <person name="Cuomo C."/>
            <person name="de Hoog S."/>
            <person name="Gorbushina A."/>
            <person name="Stielow B."/>
            <person name="Teixiera M."/>
            <person name="Abouelleil A."/>
            <person name="Chapman S.B."/>
            <person name="Priest M."/>
            <person name="Young S.K."/>
            <person name="Wortman J."/>
            <person name="Nusbaum C."/>
            <person name="Birren B."/>
        </authorList>
    </citation>
    <scope>NUCLEOTIDE SEQUENCE [LARGE SCALE GENOMIC DNA]</scope>
    <source>
        <strain evidence="2 3">CBS 89968</strain>
    </source>
</reference>
<dbReference type="OrthoDB" id="2590867at2759"/>
<feature type="compositionally biased region" description="Polar residues" evidence="1">
    <location>
        <begin position="178"/>
        <end position="201"/>
    </location>
</feature>
<dbReference type="AlphaFoldDB" id="A0A0D1ZJY9"/>
<accession>A0A0D1ZJY9</accession>
<proteinExistence type="predicted"/>
<dbReference type="HOGENOM" id="CLU_037529_0_1_1"/>
<dbReference type="PANTHER" id="PTHR39606:SF1">
    <property type="entry name" value="CELL SURFACE PROTEIN"/>
    <property type="match status" value="1"/>
</dbReference>
<feature type="compositionally biased region" description="Basic and acidic residues" evidence="1">
    <location>
        <begin position="103"/>
        <end position="117"/>
    </location>
</feature>
<dbReference type="GeneID" id="27335407"/>
<feature type="compositionally biased region" description="Polar residues" evidence="1">
    <location>
        <begin position="118"/>
        <end position="132"/>
    </location>
</feature>
<dbReference type="PANTHER" id="PTHR39606">
    <property type="entry name" value="SURFACE PROTEIN, PUTATIVE-RELATED"/>
    <property type="match status" value="1"/>
</dbReference>
<dbReference type="RefSeq" id="XP_016233353.1">
    <property type="nucleotide sequence ID" value="XM_016382650.1"/>
</dbReference>
<evidence type="ECO:0000313" key="3">
    <source>
        <dbReference type="Proteomes" id="UP000053328"/>
    </source>
</evidence>
<dbReference type="VEuPathDB" id="FungiDB:PV08_08324"/>
<feature type="compositionally biased region" description="Gly residues" evidence="1">
    <location>
        <begin position="65"/>
        <end position="81"/>
    </location>
</feature>